<proteinExistence type="predicted"/>
<dbReference type="EMBL" id="GBXM01088318">
    <property type="protein sequence ID" value="JAH20259.1"/>
    <property type="molecule type" value="Transcribed_RNA"/>
</dbReference>
<name>A0A0E9QTX5_ANGAN</name>
<evidence type="ECO:0000313" key="1">
    <source>
        <dbReference type="EMBL" id="JAH20259.1"/>
    </source>
</evidence>
<dbReference type="AlphaFoldDB" id="A0A0E9QTX5"/>
<accession>A0A0E9QTX5</accession>
<reference evidence="1" key="1">
    <citation type="submission" date="2014-11" db="EMBL/GenBank/DDBJ databases">
        <authorList>
            <person name="Amaro Gonzalez C."/>
        </authorList>
    </citation>
    <scope>NUCLEOTIDE SEQUENCE</scope>
</reference>
<reference evidence="1" key="2">
    <citation type="journal article" date="2015" name="Fish Shellfish Immunol.">
        <title>Early steps in the European eel (Anguilla anguilla)-Vibrio vulnificus interaction in the gills: Role of the RtxA13 toxin.</title>
        <authorList>
            <person name="Callol A."/>
            <person name="Pajuelo D."/>
            <person name="Ebbesson L."/>
            <person name="Teles M."/>
            <person name="MacKenzie S."/>
            <person name="Amaro C."/>
        </authorList>
    </citation>
    <scope>NUCLEOTIDE SEQUENCE</scope>
</reference>
<sequence>MLRRLSQDFTVCESLF</sequence>
<protein>
    <submittedName>
        <fullName evidence="1">Uncharacterized protein</fullName>
    </submittedName>
</protein>
<organism evidence="1">
    <name type="scientific">Anguilla anguilla</name>
    <name type="common">European freshwater eel</name>
    <name type="synonym">Muraena anguilla</name>
    <dbReference type="NCBI Taxonomy" id="7936"/>
    <lineage>
        <taxon>Eukaryota</taxon>
        <taxon>Metazoa</taxon>
        <taxon>Chordata</taxon>
        <taxon>Craniata</taxon>
        <taxon>Vertebrata</taxon>
        <taxon>Euteleostomi</taxon>
        <taxon>Actinopterygii</taxon>
        <taxon>Neopterygii</taxon>
        <taxon>Teleostei</taxon>
        <taxon>Anguilliformes</taxon>
        <taxon>Anguillidae</taxon>
        <taxon>Anguilla</taxon>
    </lineage>
</organism>